<feature type="domain" description="AAA+ ATPase" evidence="1">
    <location>
        <begin position="33"/>
        <end position="167"/>
    </location>
</feature>
<proteinExistence type="predicted"/>
<dbReference type="SUPFAM" id="SSF52540">
    <property type="entry name" value="P-loop containing nucleoside triphosphate hydrolases"/>
    <property type="match status" value="1"/>
</dbReference>
<dbReference type="CDD" id="cd00009">
    <property type="entry name" value="AAA"/>
    <property type="match status" value="1"/>
</dbReference>
<organism evidence="2 3">
    <name type="scientific">Alishewanella tabrizica</name>
    <dbReference type="NCBI Taxonomy" id="671278"/>
    <lineage>
        <taxon>Bacteria</taxon>
        <taxon>Pseudomonadati</taxon>
        <taxon>Pseudomonadota</taxon>
        <taxon>Gammaproteobacteria</taxon>
        <taxon>Alteromonadales</taxon>
        <taxon>Alteromonadaceae</taxon>
        <taxon>Alishewanella</taxon>
    </lineage>
</organism>
<comment type="caution">
    <text evidence="2">The sequence shown here is derived from an EMBL/GenBank/DDBJ whole genome shotgun (WGS) entry which is preliminary data.</text>
</comment>
<dbReference type="InterPro" id="IPR027417">
    <property type="entry name" value="P-loop_NTPase"/>
</dbReference>
<reference evidence="3" key="1">
    <citation type="journal article" date="2019" name="Int. J. Syst. Evol. Microbiol.">
        <title>The Global Catalogue of Microorganisms (GCM) 10K type strain sequencing project: providing services to taxonomists for standard genome sequencing and annotation.</title>
        <authorList>
            <consortium name="The Broad Institute Genomics Platform"/>
            <consortium name="The Broad Institute Genome Sequencing Center for Infectious Disease"/>
            <person name="Wu L."/>
            <person name="Ma J."/>
        </authorList>
    </citation>
    <scope>NUCLEOTIDE SEQUENCE [LARGE SCALE GENOMIC DNA]</scope>
    <source>
        <strain evidence="3">KCTC 23723</strain>
    </source>
</reference>
<evidence type="ECO:0000313" key="2">
    <source>
        <dbReference type="EMBL" id="GGW57273.1"/>
    </source>
</evidence>
<gene>
    <name evidence="2" type="ORF">GCM10008111_11680</name>
</gene>
<dbReference type="InterPro" id="IPR003593">
    <property type="entry name" value="AAA+_ATPase"/>
</dbReference>
<accession>A0ABQ2WLE8</accession>
<evidence type="ECO:0000313" key="3">
    <source>
        <dbReference type="Proteomes" id="UP000634667"/>
    </source>
</evidence>
<dbReference type="EMBL" id="BMYR01000004">
    <property type="protein sequence ID" value="GGW57273.1"/>
    <property type="molecule type" value="Genomic_DNA"/>
</dbReference>
<dbReference type="SMART" id="SM00382">
    <property type="entry name" value="AAA"/>
    <property type="match status" value="1"/>
</dbReference>
<name>A0ABQ2WLE8_9ALTE</name>
<protein>
    <recommendedName>
        <fullName evidence="1">AAA+ ATPase domain-containing protein</fullName>
    </recommendedName>
</protein>
<evidence type="ECO:0000259" key="1">
    <source>
        <dbReference type="SMART" id="SM00382"/>
    </source>
</evidence>
<sequence length="375" mass="42248">MSANRQILTTPKELQQFLSLQLKLLENAEHASLVAPVMLWGPPGVGKSTIVRELCKKQGIGFIDIRLAQREPVDIRGLPVVRGDQVDWLLSGEWPRDPNSRGIILFDEITAADRSLQVAAYEIILDRRLGDLYQLPPGWLVLAAGNRSGDRAVAYTMSSALANRFCHLELKADLNSWTLWARNHELDDGMIAFLRYQPQCFFDMETDVERGWPSPRSWEKVSFYLKQREQLGESLLQKILCGLVGPGAAYQLIAFLKSRSEMPDIDLMLNGKVPIQIPERPDMLFAFCSALSHQLWRQDTMLDTRIGRFLDIGVAMSADFATLALVDCLQHPKESEVQRRTDLLLGHSKFSQWSDKHGQQVNLGKGANLAEDAPI</sequence>
<dbReference type="Pfam" id="PF00004">
    <property type="entry name" value="AAA"/>
    <property type="match status" value="1"/>
</dbReference>
<keyword evidence="3" id="KW-1185">Reference proteome</keyword>
<dbReference type="RefSeq" id="WP_189481445.1">
    <property type="nucleotide sequence ID" value="NZ_BMYR01000004.1"/>
</dbReference>
<dbReference type="InterPro" id="IPR003959">
    <property type="entry name" value="ATPase_AAA_core"/>
</dbReference>
<dbReference type="Gene3D" id="3.40.50.300">
    <property type="entry name" value="P-loop containing nucleotide triphosphate hydrolases"/>
    <property type="match status" value="1"/>
</dbReference>
<dbReference type="Proteomes" id="UP000634667">
    <property type="component" value="Unassembled WGS sequence"/>
</dbReference>